<evidence type="ECO:0000256" key="11">
    <source>
        <dbReference type="ARBA" id="ARBA00023242"/>
    </source>
</evidence>
<dbReference type="Pfam" id="PF00285">
    <property type="entry name" value="Citrate_synt"/>
    <property type="match status" value="1"/>
</dbReference>
<protein>
    <recommendedName>
        <fullName evidence="4">ATP citrate synthase</fullName>
        <ecNumber evidence="4">2.3.3.8</ecNumber>
    </recommendedName>
</protein>
<dbReference type="EMBL" id="HG994371">
    <property type="protein sequence ID" value="CAF2011014.1"/>
    <property type="molecule type" value="Genomic_DNA"/>
</dbReference>
<dbReference type="InterPro" id="IPR045314">
    <property type="entry name" value="bZIP_plant_GBF1"/>
</dbReference>
<evidence type="ECO:0000256" key="4">
    <source>
        <dbReference type="ARBA" id="ARBA00012639"/>
    </source>
</evidence>
<evidence type="ECO:0000256" key="6">
    <source>
        <dbReference type="ARBA" id="ARBA00022516"/>
    </source>
</evidence>
<evidence type="ECO:0000256" key="13">
    <source>
        <dbReference type="SAM" id="MobiDB-lite"/>
    </source>
</evidence>
<dbReference type="InterPro" id="IPR036291">
    <property type="entry name" value="NAD(P)-bd_dom_sf"/>
</dbReference>
<comment type="subunit">
    <text evidence="3">Heterooctamer of 4 alpha and 4 beta chains.</text>
</comment>
<feature type="coiled-coil region" evidence="12">
    <location>
        <begin position="39"/>
        <end position="80"/>
    </location>
</feature>
<dbReference type="CDD" id="cd14702">
    <property type="entry name" value="bZIP_plant_GBF1"/>
    <property type="match status" value="1"/>
</dbReference>
<evidence type="ECO:0000256" key="7">
    <source>
        <dbReference type="ARBA" id="ARBA00023015"/>
    </source>
</evidence>
<name>A0A816MNY8_BRANA</name>
<evidence type="ECO:0000256" key="2">
    <source>
        <dbReference type="ARBA" id="ARBA00004496"/>
    </source>
</evidence>
<gene>
    <name evidence="15" type="ORF">DARMORV10_C07P39910.1</name>
</gene>
<dbReference type="InterPro" id="IPR002020">
    <property type="entry name" value="Citrate_synthase"/>
</dbReference>
<evidence type="ECO:0000256" key="12">
    <source>
        <dbReference type="SAM" id="Coils"/>
    </source>
</evidence>
<evidence type="ECO:0000256" key="9">
    <source>
        <dbReference type="ARBA" id="ARBA00023125"/>
    </source>
</evidence>
<keyword evidence="10" id="KW-0804">Transcription</keyword>
<dbReference type="Gene3D" id="3.40.50.261">
    <property type="entry name" value="Succinyl-CoA synthetase domains"/>
    <property type="match status" value="1"/>
</dbReference>
<dbReference type="SMART" id="SM00338">
    <property type="entry name" value="BRLZ"/>
    <property type="match status" value="1"/>
</dbReference>
<keyword evidence="9" id="KW-0238">DNA-binding</keyword>
<feature type="compositionally biased region" description="Polar residues" evidence="13">
    <location>
        <begin position="1"/>
        <end position="11"/>
    </location>
</feature>
<keyword evidence="12" id="KW-0175">Coiled coil</keyword>
<evidence type="ECO:0000313" key="15">
    <source>
        <dbReference type="EMBL" id="CAF2011014.1"/>
    </source>
</evidence>
<feature type="domain" description="BZIP" evidence="14">
    <location>
        <begin position="14"/>
        <end position="77"/>
    </location>
</feature>
<keyword evidence="11" id="KW-0539">Nucleus</keyword>
<dbReference type="PROSITE" id="PS50217">
    <property type="entry name" value="BZIP"/>
    <property type="match status" value="1"/>
</dbReference>
<keyword evidence="5" id="KW-0963">Cytoplasm</keyword>
<dbReference type="InterPro" id="IPR046347">
    <property type="entry name" value="bZIP_sf"/>
</dbReference>
<dbReference type="GO" id="GO:0005737">
    <property type="term" value="C:cytoplasm"/>
    <property type="evidence" value="ECO:0007669"/>
    <property type="project" value="UniProtKB-SubCell"/>
</dbReference>
<dbReference type="SUPFAM" id="SSF51735">
    <property type="entry name" value="NAD(P)-binding Rossmann-fold domains"/>
    <property type="match status" value="1"/>
</dbReference>
<dbReference type="PANTHER" id="PTHR23118">
    <property type="entry name" value="ATP-CITRATE SYNTHASE"/>
    <property type="match status" value="1"/>
</dbReference>
<dbReference type="PROSITE" id="PS00036">
    <property type="entry name" value="BZIP_BASIC"/>
    <property type="match status" value="1"/>
</dbReference>
<dbReference type="PANTHER" id="PTHR23118:SF42">
    <property type="entry name" value="ATP-CITRATE SYNTHASE"/>
    <property type="match status" value="1"/>
</dbReference>
<dbReference type="Gene3D" id="1.10.230.10">
    <property type="entry name" value="Cytochrome P450-Terp, domain 2"/>
    <property type="match status" value="1"/>
</dbReference>
<evidence type="ECO:0000256" key="8">
    <source>
        <dbReference type="ARBA" id="ARBA00023098"/>
    </source>
</evidence>
<evidence type="ECO:0000256" key="10">
    <source>
        <dbReference type="ARBA" id="ARBA00023163"/>
    </source>
</evidence>
<dbReference type="SUPFAM" id="SSF57959">
    <property type="entry name" value="Leucine zipper domain"/>
    <property type="match status" value="1"/>
</dbReference>
<evidence type="ECO:0000256" key="5">
    <source>
        <dbReference type="ARBA" id="ARBA00022490"/>
    </source>
</evidence>
<feature type="region of interest" description="Disordered" evidence="13">
    <location>
        <begin position="1"/>
        <end position="34"/>
    </location>
</feature>
<dbReference type="Pfam" id="PF00549">
    <property type="entry name" value="Ligase_CoA"/>
    <property type="match status" value="1"/>
</dbReference>
<dbReference type="InterPro" id="IPR004827">
    <property type="entry name" value="bZIP"/>
</dbReference>
<dbReference type="GO" id="GO:0003878">
    <property type="term" value="F:ATP citrate synthase activity"/>
    <property type="evidence" value="ECO:0007669"/>
    <property type="project" value="UniProtKB-EC"/>
</dbReference>
<dbReference type="InterPro" id="IPR016102">
    <property type="entry name" value="Succinyl-CoA_synth-like"/>
</dbReference>
<evidence type="ECO:0000259" key="14">
    <source>
        <dbReference type="PROSITE" id="PS50217"/>
    </source>
</evidence>
<evidence type="ECO:0000256" key="3">
    <source>
        <dbReference type="ARBA" id="ARBA00011412"/>
    </source>
</evidence>
<accession>A0A816MNY8</accession>
<sequence>MANAEKTSSGSDIDEKKRKRKLSNRESARRSRLKKQKLMEDTIIEISTLERRIKENIERCKVARRRLDSLESENVALRSEKTWLLSYVSDLENMIATTSLTLTHSGGDDENVNVEIAAGDCRRRPMHDLSLSYVGLVWFGLDRLRSKINFAFTGCETPYMAGIINPGSEGFQKLFFGQEEIVIPVHAAIEAACAAHPTADVFINFIHQLCILQEVLSIYSVVASSMPALKQPTIKVVAIIAEGVPESDTKQLIAYARANNKVVIGPATVGGIQAGAFKIGDTAGTIDNIIQCKLYRPGSVGFVSKSVFDGFKNNIKLRMFESLRVFFIHHSSFPADGMSNEMYNTVARETDGIYEGIAIGGDVFPGSTLSDHIFRFNNIPQIKMMVVLGELGGRDEYSLVEALKQGKVNKHVVAWVSGTCARLFKSEEQFGHTGAKSGGEMESAQAKNQALMDAGAIVPTSFEALESAIKETFEKLVEEGMVSPIKEEVTPPQIPEDLSSAIKSEKVRAPTHIISTISDDIGEEPCYAGVPMSSIIEQGLGVGDVISLLWFKRSLPRYCTKFIEICVMLCADHGPCVSGAHNTIVTARAGKDLVSSLVSGLLTIGPRFGGAIDDAARYFKDACDRVKYYIISPTATTIILLGRIKSRDNRDKRVELLQKFARSNFPSVKYMEYAVTVESYALSKANNLVLNVDGAIGSLFLDLLAGSGMFTKQEIDEIVQIGYLNGLFVLARSIGLIGHTFDQKRLKQPLYRHPWEDVLYTK</sequence>
<evidence type="ECO:0000256" key="1">
    <source>
        <dbReference type="ARBA" id="ARBA00004123"/>
    </source>
</evidence>
<dbReference type="GO" id="GO:0005634">
    <property type="term" value="C:nucleus"/>
    <property type="evidence" value="ECO:0007669"/>
    <property type="project" value="UniProtKB-SubCell"/>
</dbReference>
<dbReference type="InterPro" id="IPR005811">
    <property type="entry name" value="SUCC_ACL_C"/>
</dbReference>
<dbReference type="SUPFAM" id="SSF48256">
    <property type="entry name" value="Citrate synthase"/>
    <property type="match status" value="1"/>
</dbReference>
<dbReference type="GO" id="GO:0003700">
    <property type="term" value="F:DNA-binding transcription factor activity"/>
    <property type="evidence" value="ECO:0007669"/>
    <property type="project" value="InterPro"/>
</dbReference>
<dbReference type="GO" id="GO:0003677">
    <property type="term" value="F:DNA binding"/>
    <property type="evidence" value="ECO:0007669"/>
    <property type="project" value="UniProtKB-KW"/>
</dbReference>
<dbReference type="InterPro" id="IPR036969">
    <property type="entry name" value="Citrate_synthase_sf"/>
</dbReference>
<keyword evidence="7" id="KW-0805">Transcription regulation</keyword>
<dbReference type="Proteomes" id="UP001295469">
    <property type="component" value="Chromosome C07"/>
</dbReference>
<comment type="subcellular location">
    <subcellularLocation>
        <location evidence="2">Cytoplasm</location>
    </subcellularLocation>
    <subcellularLocation>
        <location evidence="1">Nucleus</location>
    </subcellularLocation>
</comment>
<dbReference type="InterPro" id="IPR016142">
    <property type="entry name" value="Citrate_synth-like_lrg_a-sub"/>
</dbReference>
<dbReference type="Gene3D" id="1.10.580.10">
    <property type="entry name" value="Citrate Synthase, domain 1"/>
    <property type="match status" value="1"/>
</dbReference>
<organism evidence="15">
    <name type="scientific">Brassica napus</name>
    <name type="common">Rape</name>
    <dbReference type="NCBI Taxonomy" id="3708"/>
    <lineage>
        <taxon>Eukaryota</taxon>
        <taxon>Viridiplantae</taxon>
        <taxon>Streptophyta</taxon>
        <taxon>Embryophyta</taxon>
        <taxon>Tracheophyta</taxon>
        <taxon>Spermatophyta</taxon>
        <taxon>Magnoliopsida</taxon>
        <taxon>eudicotyledons</taxon>
        <taxon>Gunneridae</taxon>
        <taxon>Pentapetalae</taxon>
        <taxon>rosids</taxon>
        <taxon>malvids</taxon>
        <taxon>Brassicales</taxon>
        <taxon>Brassicaceae</taxon>
        <taxon>Brassiceae</taxon>
        <taxon>Brassica</taxon>
    </lineage>
</organism>
<proteinExistence type="predicted"/>
<dbReference type="InterPro" id="IPR016143">
    <property type="entry name" value="Citrate_synth-like_sm_a-sub"/>
</dbReference>
<dbReference type="Gene3D" id="3.40.50.720">
    <property type="entry name" value="NAD(P)-binding Rossmann-like Domain"/>
    <property type="match status" value="1"/>
</dbReference>
<dbReference type="GO" id="GO:0006629">
    <property type="term" value="P:lipid metabolic process"/>
    <property type="evidence" value="ECO:0007669"/>
    <property type="project" value="UniProtKB-KW"/>
</dbReference>
<keyword evidence="8" id="KW-0443">Lipid metabolism</keyword>
<dbReference type="AlphaFoldDB" id="A0A816MNY8"/>
<dbReference type="CDD" id="cd06100">
    <property type="entry name" value="CCL_ACL-C"/>
    <property type="match status" value="1"/>
</dbReference>
<keyword evidence="6" id="KW-0444">Lipid biosynthesis</keyword>
<dbReference type="EC" id="2.3.3.8" evidence="4"/>
<reference evidence="15" key="1">
    <citation type="submission" date="2021-01" db="EMBL/GenBank/DDBJ databases">
        <authorList>
            <consortium name="Genoscope - CEA"/>
            <person name="William W."/>
        </authorList>
    </citation>
    <scope>NUCLEOTIDE SEQUENCE</scope>
</reference>